<protein>
    <submittedName>
        <fullName evidence="1">11.6 kDa putative exported protein</fullName>
    </submittedName>
</protein>
<dbReference type="AlphaFoldDB" id="A0A0H3I104"/>
<reference evidence="1 2" key="1">
    <citation type="journal article" date="2012" name="J. Bacteriol.">
        <title>Genome sequence of Pectobacterium sp. strain SCC3193.</title>
        <authorList>
            <person name="Koskinen J.P."/>
            <person name="Laine P."/>
            <person name="Niemi O."/>
            <person name="Nykyri J."/>
            <person name="Harjunpaa H."/>
            <person name="Auvinen P."/>
            <person name="Paulin L."/>
            <person name="Pirhonen M."/>
            <person name="Palva T."/>
            <person name="Holm L."/>
        </authorList>
    </citation>
    <scope>NUCLEOTIDE SEQUENCE [LARGE SCALE GENOMIC DNA]</scope>
    <source>
        <strain evidence="1 2">SCC3193</strain>
    </source>
</reference>
<evidence type="ECO:0000313" key="2">
    <source>
        <dbReference type="Proteomes" id="UP000008044"/>
    </source>
</evidence>
<dbReference type="HOGENOM" id="CLU_142806_2_0_6"/>
<dbReference type="PATRIC" id="fig|1166016.3.peg.1668"/>
<dbReference type="STRING" id="1905730.W5S_1655"/>
<proteinExistence type="predicted"/>
<dbReference type="RefSeq" id="WP_014699405.1">
    <property type="nucleotide sequence ID" value="NC_017845.1"/>
</dbReference>
<dbReference type="KEGG" id="pec:W5S_1655"/>
<dbReference type="Proteomes" id="UP000008044">
    <property type="component" value="Chromosome"/>
</dbReference>
<evidence type="ECO:0000313" key="1">
    <source>
        <dbReference type="EMBL" id="AFI89747.1"/>
    </source>
</evidence>
<dbReference type="PROSITE" id="PS51257">
    <property type="entry name" value="PROKAR_LIPOPROTEIN"/>
    <property type="match status" value="1"/>
</dbReference>
<name>A0A0H3I104_PECPM</name>
<organism evidence="1 2">
    <name type="scientific">Pectobacterium parmentieri</name>
    <dbReference type="NCBI Taxonomy" id="1905730"/>
    <lineage>
        <taxon>Bacteria</taxon>
        <taxon>Pseudomonadati</taxon>
        <taxon>Pseudomonadota</taxon>
        <taxon>Gammaproteobacteria</taxon>
        <taxon>Enterobacterales</taxon>
        <taxon>Pectobacteriaceae</taxon>
        <taxon>Pectobacterium</taxon>
    </lineage>
</organism>
<dbReference type="EMBL" id="CP003415">
    <property type="protein sequence ID" value="AFI89747.1"/>
    <property type="molecule type" value="Genomic_DNA"/>
</dbReference>
<dbReference type="eggNOG" id="COG2913">
    <property type="taxonomic scope" value="Bacteria"/>
</dbReference>
<gene>
    <name evidence="1" type="ordered locus">W5S_1655</name>
</gene>
<sequence>MKKFIIVTLVSLTLSGCYSFGNQTLKNVTQEDVKAKIVKGKTTKSEVLTAFGEPDKRITSDDEEKWSYSMHNYRSKPTSHIPFVGVLIGGTDIEEKSILITFKGEKVSSYEFTAGASEMKSGVF</sequence>
<accession>A0A0H3I104</accession>